<dbReference type="NCBIfam" id="TIGR01134">
    <property type="entry name" value="purF"/>
    <property type="match status" value="1"/>
</dbReference>
<gene>
    <name evidence="7 10" type="primary">purF</name>
    <name evidence="10" type="ORF">QJ043_04175</name>
</gene>
<evidence type="ECO:0000256" key="3">
    <source>
        <dbReference type="ARBA" id="ARBA00022676"/>
    </source>
</evidence>
<dbReference type="InterPro" id="IPR000836">
    <property type="entry name" value="PRTase_dom"/>
</dbReference>
<comment type="cofactor">
    <cofactor evidence="7">
        <name>Mg(2+)</name>
        <dbReference type="ChEBI" id="CHEBI:18420"/>
    </cofactor>
    <text evidence="7">Binds 1 Mg(2+) ion per subunit.</text>
</comment>
<dbReference type="Proteomes" id="UP001431693">
    <property type="component" value="Unassembled WGS sequence"/>
</dbReference>
<feature type="active site" description="Nucleophile" evidence="7">
    <location>
        <position position="17"/>
    </location>
</feature>
<dbReference type="PROSITE" id="PS51278">
    <property type="entry name" value="GATASE_TYPE_2"/>
    <property type="match status" value="1"/>
</dbReference>
<evidence type="ECO:0000313" key="10">
    <source>
        <dbReference type="EMBL" id="MDJ1129275.1"/>
    </source>
</evidence>
<feature type="binding site" evidence="7">
    <location>
        <position position="365"/>
    </location>
    <ligand>
        <name>Mg(2+)</name>
        <dbReference type="ChEBI" id="CHEBI:18420"/>
    </ligand>
</feature>
<evidence type="ECO:0000256" key="2">
    <source>
        <dbReference type="ARBA" id="ARBA00010138"/>
    </source>
</evidence>
<reference evidence="10" key="1">
    <citation type="submission" date="2023-05" db="EMBL/GenBank/DDBJ databases">
        <title>[olsenella] sp. nov., isolated from a pig farm feces dump.</title>
        <authorList>
            <person name="Chang Y.-H."/>
        </authorList>
    </citation>
    <scope>NUCLEOTIDE SEQUENCE</scope>
    <source>
        <strain evidence="10">YH-ols2217</strain>
    </source>
</reference>
<evidence type="ECO:0000259" key="9">
    <source>
        <dbReference type="PROSITE" id="PS51278"/>
    </source>
</evidence>
<feature type="binding site" evidence="7">
    <location>
        <position position="452"/>
    </location>
    <ligand>
        <name>[4Fe-4S] cluster</name>
        <dbReference type="ChEBI" id="CHEBI:49883"/>
    </ligand>
</feature>
<dbReference type="PIRSF" id="PIRSF000485">
    <property type="entry name" value="Amd_phspho_trans"/>
    <property type="match status" value="1"/>
</dbReference>
<keyword evidence="5 7" id="KW-0658">Purine biosynthesis</keyword>
<feature type="binding site" evidence="7">
    <location>
        <position position="366"/>
    </location>
    <ligand>
        <name>Mg(2+)</name>
        <dbReference type="ChEBI" id="CHEBI:18420"/>
    </ligand>
</feature>
<proteinExistence type="inferred from homology"/>
<comment type="pathway">
    <text evidence="1 7 8">Purine metabolism; IMP biosynthesis via de novo pathway; N(1)-(5-phospho-D-ribosyl)glycinamide from 5-phospho-alpha-D-ribose 1-diphosphate: step 1/2.</text>
</comment>
<feature type="domain" description="Glutamine amidotransferase type-2" evidence="9">
    <location>
        <begin position="17"/>
        <end position="240"/>
    </location>
</feature>
<evidence type="ECO:0000256" key="1">
    <source>
        <dbReference type="ARBA" id="ARBA00005209"/>
    </source>
</evidence>
<dbReference type="Pfam" id="PF00156">
    <property type="entry name" value="Pribosyltran"/>
    <property type="match status" value="1"/>
</dbReference>
<dbReference type="CDD" id="cd00715">
    <property type="entry name" value="GPATase_N"/>
    <property type="match status" value="1"/>
</dbReference>
<sequence>MDLRPDSEDTDVLHEECGVFGVWAPGLDVARMTYFGLHALQHRGQESAGIAVGNGRTVLVRKDVGLVTQVFSDADLAAMPGHVAVGHVRYGTSGGEGWEGAQPHLSTIEDVIIALAHNGTLVNTDYLRHELVELGVPFRSEVDSEVAAKLIGYFTKKTHHLREGIASTMAMIEGAYAMVLVRENALYAFRDPNGIRPLVLGELPEGRGWVVASETCALDIVGARLVREVEPGEVLRISDDGVTSQFEYQAQTLRPCVFEQVYFARPDSLVGGRSVYSVRVKMGERLAAEAPVDADIVIGVPDSGLPPAEGYARAAGLPFGEGLIKNRYVARTFIQPTQELREMGVRLKLNALRDVVEGKRIVLVDDSIVRGTTMAQIVRMLRDAGASEVHVRINSPEVRFPCFYGIDTGTQEQLISASHTVEEVRERIGADSLAFLSVEGLLECVAPMDGYCCACFDGRYPVEVPPSLERHSFLPGQGPKNLSRHSPLAELRVDQMVDVLEMVADETA</sequence>
<evidence type="ECO:0000256" key="7">
    <source>
        <dbReference type="HAMAP-Rule" id="MF_01931"/>
    </source>
</evidence>
<dbReference type="SUPFAM" id="SSF53271">
    <property type="entry name" value="PRTase-like"/>
    <property type="match status" value="1"/>
</dbReference>
<dbReference type="InterPro" id="IPR029057">
    <property type="entry name" value="PRTase-like"/>
</dbReference>
<accession>A0ABT6ZJP7</accession>
<dbReference type="InterPro" id="IPR005854">
    <property type="entry name" value="PurF"/>
</dbReference>
<comment type="caution">
    <text evidence="10">The sequence shown here is derived from an EMBL/GenBank/DDBJ whole genome shotgun (WGS) entry which is preliminary data.</text>
</comment>
<keyword evidence="7" id="KW-0479">Metal-binding</keyword>
<dbReference type="EC" id="2.4.2.14" evidence="7"/>
<comment type="similarity">
    <text evidence="2 7 8">In the C-terminal section; belongs to the purine/pyrimidine phosphoribosyltransferase family.</text>
</comment>
<protein>
    <recommendedName>
        <fullName evidence="7">Amidophosphoribosyltransferase</fullName>
        <shortName evidence="7">ATase</shortName>
        <ecNumber evidence="7">2.4.2.14</ecNumber>
    </recommendedName>
    <alternativeName>
        <fullName evidence="7">Glutamine phosphoribosylpyrophosphate amidotransferase</fullName>
        <shortName evidence="7">GPATase</shortName>
    </alternativeName>
</protein>
<dbReference type="Gene3D" id="3.40.50.2020">
    <property type="match status" value="1"/>
</dbReference>
<dbReference type="Pfam" id="PF13537">
    <property type="entry name" value="GATase_7"/>
    <property type="match status" value="1"/>
</dbReference>
<name>A0ABT6ZJP7_9ACTN</name>
<keyword evidence="11" id="KW-1185">Reference proteome</keyword>
<keyword evidence="6 7" id="KW-0315">Glutamine amidotransferase</keyword>
<evidence type="ECO:0000256" key="6">
    <source>
        <dbReference type="ARBA" id="ARBA00022962"/>
    </source>
</evidence>
<dbReference type="InterPro" id="IPR017932">
    <property type="entry name" value="GATase_2_dom"/>
</dbReference>
<organism evidence="10 11">
    <name type="scientific">Kribbibacterium absianum</name>
    <dbReference type="NCBI Taxonomy" id="3044210"/>
    <lineage>
        <taxon>Bacteria</taxon>
        <taxon>Bacillati</taxon>
        <taxon>Actinomycetota</taxon>
        <taxon>Coriobacteriia</taxon>
        <taxon>Coriobacteriales</taxon>
        <taxon>Kribbibacteriaceae</taxon>
        <taxon>Kribbibacterium</taxon>
    </lineage>
</organism>
<comment type="catalytic activity">
    <reaction evidence="7 8">
        <text>5-phospho-beta-D-ribosylamine + L-glutamate + diphosphate = 5-phospho-alpha-D-ribose 1-diphosphate + L-glutamine + H2O</text>
        <dbReference type="Rhea" id="RHEA:14905"/>
        <dbReference type="ChEBI" id="CHEBI:15377"/>
        <dbReference type="ChEBI" id="CHEBI:29985"/>
        <dbReference type="ChEBI" id="CHEBI:33019"/>
        <dbReference type="ChEBI" id="CHEBI:58017"/>
        <dbReference type="ChEBI" id="CHEBI:58359"/>
        <dbReference type="ChEBI" id="CHEBI:58681"/>
        <dbReference type="EC" id="2.4.2.14"/>
    </reaction>
</comment>
<dbReference type="RefSeq" id="WP_283713914.1">
    <property type="nucleotide sequence ID" value="NZ_JASJEW010000008.1"/>
</dbReference>
<feature type="binding site" evidence="7">
    <location>
        <position position="455"/>
    </location>
    <ligand>
        <name>[4Fe-4S] cluster</name>
        <dbReference type="ChEBI" id="CHEBI:49883"/>
    </ligand>
</feature>
<feature type="binding site" evidence="7">
    <location>
        <position position="402"/>
    </location>
    <ligand>
        <name>[4Fe-4S] cluster</name>
        <dbReference type="ChEBI" id="CHEBI:49883"/>
    </ligand>
</feature>
<dbReference type="SUPFAM" id="SSF56235">
    <property type="entry name" value="N-terminal nucleophile aminohydrolases (Ntn hydrolases)"/>
    <property type="match status" value="1"/>
</dbReference>
<evidence type="ECO:0000256" key="5">
    <source>
        <dbReference type="ARBA" id="ARBA00022755"/>
    </source>
</evidence>
<comment type="function">
    <text evidence="7">Catalyzes the formation of phosphoribosylamine from phosphoribosylpyrophosphate (PRPP) and glutamine.</text>
</comment>
<dbReference type="InterPro" id="IPR029055">
    <property type="entry name" value="Ntn_hydrolases_N"/>
</dbReference>
<evidence type="ECO:0000313" key="11">
    <source>
        <dbReference type="Proteomes" id="UP001431693"/>
    </source>
</evidence>
<dbReference type="Gene3D" id="3.60.20.10">
    <property type="entry name" value="Glutamine Phosphoribosylpyrophosphate, subunit 1, domain 1"/>
    <property type="match status" value="1"/>
</dbReference>
<keyword evidence="7" id="KW-0408">Iron</keyword>
<feature type="binding site" evidence="7">
    <location>
        <position position="256"/>
    </location>
    <ligand>
        <name>[4Fe-4S] cluster</name>
        <dbReference type="ChEBI" id="CHEBI:49883"/>
    </ligand>
</feature>
<feature type="binding site" evidence="7">
    <location>
        <position position="303"/>
    </location>
    <ligand>
        <name>Mg(2+)</name>
        <dbReference type="ChEBI" id="CHEBI:18420"/>
    </ligand>
</feature>
<evidence type="ECO:0000256" key="8">
    <source>
        <dbReference type="PIRNR" id="PIRNR000485"/>
    </source>
</evidence>
<dbReference type="EMBL" id="JASJEX010000002">
    <property type="protein sequence ID" value="MDJ1129275.1"/>
    <property type="molecule type" value="Genomic_DNA"/>
</dbReference>
<keyword evidence="4 7" id="KW-0808">Transferase</keyword>
<dbReference type="InterPro" id="IPR035584">
    <property type="entry name" value="PurF_N"/>
</dbReference>
<dbReference type="HAMAP" id="MF_01931">
    <property type="entry name" value="PurF"/>
    <property type="match status" value="1"/>
</dbReference>
<comment type="cofactor">
    <cofactor evidence="7">
        <name>[4Fe-4S] cluster</name>
        <dbReference type="ChEBI" id="CHEBI:49883"/>
    </cofactor>
    <text evidence="7">Binds 1 [4Fe-4S] cluster per subunit.</text>
</comment>
<keyword evidence="7" id="KW-0460">Magnesium</keyword>
<keyword evidence="7" id="KW-0004">4Fe-4S</keyword>
<evidence type="ECO:0000256" key="4">
    <source>
        <dbReference type="ARBA" id="ARBA00022679"/>
    </source>
</evidence>
<dbReference type="CDD" id="cd06223">
    <property type="entry name" value="PRTases_typeI"/>
    <property type="match status" value="1"/>
</dbReference>
<keyword evidence="7" id="KW-0411">Iron-sulfur</keyword>
<dbReference type="GO" id="GO:0004044">
    <property type="term" value="F:amidophosphoribosyltransferase activity"/>
    <property type="evidence" value="ECO:0007669"/>
    <property type="project" value="UniProtKB-EC"/>
</dbReference>
<keyword evidence="3 7" id="KW-0328">Glycosyltransferase</keyword>
<dbReference type="PANTHER" id="PTHR11907">
    <property type="entry name" value="AMIDOPHOSPHORIBOSYLTRANSFERASE"/>
    <property type="match status" value="1"/>
</dbReference>